<evidence type="ECO:0000256" key="1">
    <source>
        <dbReference type="SAM" id="MobiDB-lite"/>
    </source>
</evidence>
<evidence type="ECO:0000313" key="2">
    <source>
        <dbReference type="EMBL" id="CCF85620.1"/>
    </source>
</evidence>
<keyword evidence="3" id="KW-1185">Reference proteome</keyword>
<sequence length="170" mass="19373">MSARWHISRSSMSNSDLRHPSAGSDSDGGGPAELRRRREAQIAVLSDEEFAAEVRQPQASVWRQPSLRSHARKHWGDFEEFLGHGLAPSDLDELSRIVLHSWNRLFTELDSNDVISYFFVACLGNDDDILVVVTRRGLIRTAFPADNVDLWRHRRKSVMEVTHRAKALEL</sequence>
<dbReference type="AlphaFoldDB" id="I4ELQ8"/>
<comment type="caution">
    <text evidence="2">The sequence shown here is derived from an EMBL/GenBank/DDBJ whole genome shotgun (WGS) entry which is preliminary data.</text>
</comment>
<gene>
    <name evidence="2" type="ORF">NITHO_5240007</name>
</gene>
<accession>I4ELQ8</accession>
<reference evidence="2 3" key="1">
    <citation type="journal article" date="2012" name="ISME J.">
        <title>Nitrification expanded: discovery, physiology and genomics of a nitrite-oxidizing bacterium from the phylum Chloroflexi.</title>
        <authorList>
            <person name="Sorokin D.Y."/>
            <person name="Lucker S."/>
            <person name="Vejmelkova D."/>
            <person name="Kostrikina N.A."/>
            <person name="Kleerebezem R."/>
            <person name="Rijpstra W.I."/>
            <person name="Damste J.S."/>
            <person name="Le Paslier D."/>
            <person name="Muyzer G."/>
            <person name="Wagner M."/>
            <person name="van Loosdrecht M.C."/>
            <person name="Daims H."/>
        </authorList>
    </citation>
    <scope>NUCLEOTIDE SEQUENCE [LARGE SCALE GENOMIC DNA]</scope>
    <source>
        <strain evidence="3">none</strain>
    </source>
</reference>
<evidence type="ECO:0000313" key="3">
    <source>
        <dbReference type="Proteomes" id="UP000004221"/>
    </source>
</evidence>
<name>I4ELQ8_9BACT</name>
<organism evidence="2 3">
    <name type="scientific">Nitrolancea hollandica Lb</name>
    <dbReference type="NCBI Taxonomy" id="1129897"/>
    <lineage>
        <taxon>Bacteria</taxon>
        <taxon>Pseudomonadati</taxon>
        <taxon>Thermomicrobiota</taxon>
        <taxon>Thermomicrobia</taxon>
        <taxon>Sphaerobacterales</taxon>
        <taxon>Sphaerobacterineae</taxon>
        <taxon>Sphaerobacteraceae</taxon>
        <taxon>Nitrolancea</taxon>
    </lineage>
</organism>
<protein>
    <submittedName>
        <fullName evidence="2">Uncharacterized protein</fullName>
    </submittedName>
</protein>
<proteinExistence type="predicted"/>
<dbReference type="EMBL" id="CAGS01000473">
    <property type="protein sequence ID" value="CCF85620.1"/>
    <property type="molecule type" value="Genomic_DNA"/>
</dbReference>
<feature type="region of interest" description="Disordered" evidence="1">
    <location>
        <begin position="1"/>
        <end position="33"/>
    </location>
</feature>
<dbReference type="Proteomes" id="UP000004221">
    <property type="component" value="Unassembled WGS sequence"/>
</dbReference>